<evidence type="ECO:0000259" key="3">
    <source>
        <dbReference type="PROSITE" id="PS50887"/>
    </source>
</evidence>
<dbReference type="RefSeq" id="WP_123210441.1">
    <property type="nucleotide sequence ID" value="NZ_RJVO01000001.1"/>
</dbReference>
<evidence type="ECO:0000313" key="5">
    <source>
        <dbReference type="Proteomes" id="UP000282106"/>
    </source>
</evidence>
<sequence>MEILLDRLANSVSNAEDLEGLTRPLLELLELVTGLESTYLTQIDEERGVQHVQYARNSSGLQIPEGLSVPWEDTLCKRALESEQMFTDDVSGCWGDSEAARQLGIKTYMSQPVRGINGGLYGTLCAASSQRVSTAASTTKVLGLFARLIAHQVEREHLLHALRSTNAELSSHALTDPLTGVANRRALILELRRRLAQANREGSMVEVAFVDLDGFKAINDQYGHESGDRFLVYIASRLSAGTRTGDLLARYGGDEFVIVTSHGDGQALRDRLEKITVGQYISHGVVIDYPGASVGLVSSAPGDTDAEALLARADTAMYAQKKARKAAR</sequence>
<dbReference type="Pfam" id="PF00990">
    <property type="entry name" value="GGDEF"/>
    <property type="match status" value="1"/>
</dbReference>
<dbReference type="EMBL" id="RJVO01000001">
    <property type="protein sequence ID" value="ROH93586.1"/>
    <property type="molecule type" value="Genomic_DNA"/>
</dbReference>
<gene>
    <name evidence="4" type="ORF">ED208_03430</name>
</gene>
<dbReference type="Gene3D" id="3.30.450.40">
    <property type="match status" value="1"/>
</dbReference>
<dbReference type="GO" id="GO:0052621">
    <property type="term" value="F:diguanylate cyclase activity"/>
    <property type="evidence" value="ECO:0007669"/>
    <property type="project" value="UniProtKB-EC"/>
</dbReference>
<dbReference type="PANTHER" id="PTHR45138">
    <property type="entry name" value="REGULATORY COMPONENTS OF SENSORY TRANSDUCTION SYSTEM"/>
    <property type="match status" value="1"/>
</dbReference>
<accession>A0A3N0VLE6</accession>
<dbReference type="InterPro" id="IPR003018">
    <property type="entry name" value="GAF"/>
</dbReference>
<dbReference type="PROSITE" id="PS50887">
    <property type="entry name" value="GGDEF"/>
    <property type="match status" value="1"/>
</dbReference>
<dbReference type="GO" id="GO:0043709">
    <property type="term" value="P:cell adhesion involved in single-species biofilm formation"/>
    <property type="evidence" value="ECO:0007669"/>
    <property type="project" value="TreeGrafter"/>
</dbReference>
<feature type="domain" description="GGDEF" evidence="3">
    <location>
        <begin position="203"/>
        <end position="328"/>
    </location>
</feature>
<dbReference type="SUPFAM" id="SSF55781">
    <property type="entry name" value="GAF domain-like"/>
    <property type="match status" value="1"/>
</dbReference>
<comment type="catalytic activity">
    <reaction evidence="2">
        <text>2 GTP = 3',3'-c-di-GMP + 2 diphosphate</text>
        <dbReference type="Rhea" id="RHEA:24898"/>
        <dbReference type="ChEBI" id="CHEBI:33019"/>
        <dbReference type="ChEBI" id="CHEBI:37565"/>
        <dbReference type="ChEBI" id="CHEBI:58805"/>
        <dbReference type="EC" id="2.7.7.65"/>
    </reaction>
</comment>
<dbReference type="AlphaFoldDB" id="A0A3N0VLE6"/>
<dbReference type="GO" id="GO:1902201">
    <property type="term" value="P:negative regulation of bacterial-type flagellum-dependent cell motility"/>
    <property type="evidence" value="ECO:0007669"/>
    <property type="project" value="TreeGrafter"/>
</dbReference>
<dbReference type="NCBIfam" id="TIGR00254">
    <property type="entry name" value="GGDEF"/>
    <property type="match status" value="1"/>
</dbReference>
<keyword evidence="5" id="KW-1185">Reference proteome</keyword>
<dbReference type="InterPro" id="IPR029787">
    <property type="entry name" value="Nucleotide_cyclase"/>
</dbReference>
<name>A0A3N0VLE6_9GAMM</name>
<dbReference type="InParanoid" id="A0A3N0VLE6"/>
<evidence type="ECO:0000256" key="2">
    <source>
        <dbReference type="ARBA" id="ARBA00034247"/>
    </source>
</evidence>
<dbReference type="PANTHER" id="PTHR45138:SF9">
    <property type="entry name" value="DIGUANYLATE CYCLASE DGCM-RELATED"/>
    <property type="match status" value="1"/>
</dbReference>
<dbReference type="SUPFAM" id="SSF55073">
    <property type="entry name" value="Nucleotide cyclase"/>
    <property type="match status" value="1"/>
</dbReference>
<proteinExistence type="predicted"/>
<dbReference type="Gene3D" id="3.30.70.270">
    <property type="match status" value="1"/>
</dbReference>
<dbReference type="Proteomes" id="UP000282106">
    <property type="component" value="Unassembled WGS sequence"/>
</dbReference>
<evidence type="ECO:0000313" key="4">
    <source>
        <dbReference type="EMBL" id="ROH93586.1"/>
    </source>
</evidence>
<evidence type="ECO:0000256" key="1">
    <source>
        <dbReference type="ARBA" id="ARBA00012528"/>
    </source>
</evidence>
<dbReference type="InterPro" id="IPR029016">
    <property type="entry name" value="GAF-like_dom_sf"/>
</dbReference>
<dbReference type="CDD" id="cd01949">
    <property type="entry name" value="GGDEF"/>
    <property type="match status" value="1"/>
</dbReference>
<dbReference type="SMART" id="SM00065">
    <property type="entry name" value="GAF"/>
    <property type="match status" value="1"/>
</dbReference>
<dbReference type="FunCoup" id="A0A3N0VLE6">
    <property type="interactions" value="124"/>
</dbReference>
<dbReference type="SMART" id="SM00267">
    <property type="entry name" value="GGDEF"/>
    <property type="match status" value="1"/>
</dbReference>
<dbReference type="GO" id="GO:0005886">
    <property type="term" value="C:plasma membrane"/>
    <property type="evidence" value="ECO:0007669"/>
    <property type="project" value="TreeGrafter"/>
</dbReference>
<dbReference type="InterPro" id="IPR043128">
    <property type="entry name" value="Rev_trsase/Diguanyl_cyclase"/>
</dbReference>
<protein>
    <recommendedName>
        <fullName evidence="1">diguanylate cyclase</fullName>
        <ecNumber evidence="1">2.7.7.65</ecNumber>
    </recommendedName>
</protein>
<dbReference type="EC" id="2.7.7.65" evidence="1"/>
<dbReference type="InterPro" id="IPR050469">
    <property type="entry name" value="Diguanylate_Cyclase"/>
</dbReference>
<organism evidence="4 5">
    <name type="scientific">Stagnimonas aquatica</name>
    <dbReference type="NCBI Taxonomy" id="2689987"/>
    <lineage>
        <taxon>Bacteria</taxon>
        <taxon>Pseudomonadati</taxon>
        <taxon>Pseudomonadota</taxon>
        <taxon>Gammaproteobacteria</taxon>
        <taxon>Nevskiales</taxon>
        <taxon>Nevskiaceae</taxon>
        <taxon>Stagnimonas</taxon>
    </lineage>
</organism>
<dbReference type="InterPro" id="IPR000160">
    <property type="entry name" value="GGDEF_dom"/>
</dbReference>
<reference evidence="4 5" key="1">
    <citation type="submission" date="2018-10" db="EMBL/GenBank/DDBJ databases">
        <authorList>
            <person name="Chen W.-M."/>
        </authorList>
    </citation>
    <scope>NUCLEOTIDE SEQUENCE [LARGE SCALE GENOMIC DNA]</scope>
    <source>
        <strain evidence="4 5">THS-13</strain>
    </source>
</reference>
<comment type="caution">
    <text evidence="4">The sequence shown here is derived from an EMBL/GenBank/DDBJ whole genome shotgun (WGS) entry which is preliminary data.</text>
</comment>